<keyword evidence="2" id="KW-1185">Reference proteome</keyword>
<organism evidence="1 2">
    <name type="scientific">Methylobacterium jeotgali</name>
    <dbReference type="NCBI Taxonomy" id="381630"/>
    <lineage>
        <taxon>Bacteria</taxon>
        <taxon>Pseudomonadati</taxon>
        <taxon>Pseudomonadota</taxon>
        <taxon>Alphaproteobacteria</taxon>
        <taxon>Hyphomicrobiales</taxon>
        <taxon>Methylobacteriaceae</taxon>
        <taxon>Methylobacterium</taxon>
    </lineage>
</organism>
<name>A0ABQ4SZA4_9HYPH</name>
<evidence type="ECO:0000313" key="2">
    <source>
        <dbReference type="Proteomes" id="UP001055102"/>
    </source>
</evidence>
<evidence type="ECO:0000313" key="1">
    <source>
        <dbReference type="EMBL" id="GJE07840.1"/>
    </source>
</evidence>
<dbReference type="RefSeq" id="WP_238277215.1">
    <property type="nucleotide sequence ID" value="NZ_BPQR01000056.1"/>
</dbReference>
<sequence length="217" mass="22063">MSRSWLETLTGYATAAAEAGEEAGSALSDALGAALARVQALPAEASAAVTDLSAALAALLPELQDEPSGAPAAPAIGAVSTIAPGNVAPLSGTARLGPASLRIEIDQAAFAAFLRERHPSKPAENAAALTGVPFETCKKLLLRKTLPSGRVLLLFVVAYGPELLRVTLPGAPLVWLEGARILADQARLEAERTRIAAEAKANGGRWSILGIGFGGAA</sequence>
<gene>
    <name evidence="1" type="ORF">AOPFMNJM_3172</name>
</gene>
<accession>A0ABQ4SZA4</accession>
<dbReference type="EMBL" id="BPQR01000056">
    <property type="protein sequence ID" value="GJE07840.1"/>
    <property type="molecule type" value="Genomic_DNA"/>
</dbReference>
<dbReference type="Proteomes" id="UP001055102">
    <property type="component" value="Unassembled WGS sequence"/>
</dbReference>
<protein>
    <submittedName>
        <fullName evidence="1">Uncharacterized protein</fullName>
    </submittedName>
</protein>
<reference evidence="1" key="1">
    <citation type="journal article" date="2021" name="Front. Microbiol.">
        <title>Comprehensive Comparative Genomics and Phenotyping of Methylobacterium Species.</title>
        <authorList>
            <person name="Alessa O."/>
            <person name="Ogura Y."/>
            <person name="Fujitani Y."/>
            <person name="Takami H."/>
            <person name="Hayashi T."/>
            <person name="Sahin N."/>
            <person name="Tani A."/>
        </authorList>
    </citation>
    <scope>NUCLEOTIDE SEQUENCE</scope>
    <source>
        <strain evidence="1">LMG 23639</strain>
    </source>
</reference>
<proteinExistence type="predicted"/>
<reference evidence="1" key="2">
    <citation type="submission" date="2021-08" db="EMBL/GenBank/DDBJ databases">
        <authorList>
            <person name="Tani A."/>
            <person name="Ola A."/>
            <person name="Ogura Y."/>
            <person name="Katsura K."/>
            <person name="Hayashi T."/>
        </authorList>
    </citation>
    <scope>NUCLEOTIDE SEQUENCE</scope>
    <source>
        <strain evidence="1">LMG 23639</strain>
    </source>
</reference>
<comment type="caution">
    <text evidence="1">The sequence shown here is derived from an EMBL/GenBank/DDBJ whole genome shotgun (WGS) entry which is preliminary data.</text>
</comment>